<dbReference type="EMBL" id="BARS01049943">
    <property type="protein sequence ID" value="GAG38438.1"/>
    <property type="molecule type" value="Genomic_DNA"/>
</dbReference>
<evidence type="ECO:0000313" key="1">
    <source>
        <dbReference type="EMBL" id="GAG38438.1"/>
    </source>
</evidence>
<accession>X0XP63</accession>
<gene>
    <name evidence="1" type="ORF">S01H1_74633</name>
</gene>
<name>X0XP63_9ZZZZ</name>
<sequence length="48" mass="5522">MAKTAIHFQKDDNPDQAMKIEQLGRSQKLDTGAFVAVRWEKHCLISKH</sequence>
<proteinExistence type="predicted"/>
<organism evidence="1">
    <name type="scientific">marine sediment metagenome</name>
    <dbReference type="NCBI Taxonomy" id="412755"/>
    <lineage>
        <taxon>unclassified sequences</taxon>
        <taxon>metagenomes</taxon>
        <taxon>ecological metagenomes</taxon>
    </lineage>
</organism>
<reference evidence="1" key="1">
    <citation type="journal article" date="2014" name="Front. Microbiol.">
        <title>High frequency of phylogenetically diverse reductive dehalogenase-homologous genes in deep subseafloor sedimentary metagenomes.</title>
        <authorList>
            <person name="Kawai M."/>
            <person name="Futagami T."/>
            <person name="Toyoda A."/>
            <person name="Takaki Y."/>
            <person name="Nishi S."/>
            <person name="Hori S."/>
            <person name="Arai W."/>
            <person name="Tsubouchi T."/>
            <person name="Morono Y."/>
            <person name="Uchiyama I."/>
            <person name="Ito T."/>
            <person name="Fujiyama A."/>
            <person name="Inagaki F."/>
            <person name="Takami H."/>
        </authorList>
    </citation>
    <scope>NUCLEOTIDE SEQUENCE</scope>
    <source>
        <strain evidence="1">Expedition CK06-06</strain>
    </source>
</reference>
<dbReference type="AlphaFoldDB" id="X0XP63"/>
<protein>
    <submittedName>
        <fullName evidence="1">Uncharacterized protein</fullName>
    </submittedName>
</protein>
<comment type="caution">
    <text evidence="1">The sequence shown here is derived from an EMBL/GenBank/DDBJ whole genome shotgun (WGS) entry which is preliminary data.</text>
</comment>